<reference evidence="4" key="1">
    <citation type="submission" date="2023-06" db="EMBL/GenBank/DDBJ databases">
        <title>Genomic analysis of the entomopathogenic nematode Steinernema hermaphroditum.</title>
        <authorList>
            <person name="Schwarz E.M."/>
            <person name="Heppert J.K."/>
            <person name="Baniya A."/>
            <person name="Schwartz H.T."/>
            <person name="Tan C.-H."/>
            <person name="Antoshechkin I."/>
            <person name="Sternberg P.W."/>
            <person name="Goodrich-Blair H."/>
            <person name="Dillman A.R."/>
        </authorList>
    </citation>
    <scope>NUCLEOTIDE SEQUENCE</scope>
    <source>
        <strain evidence="4">PS9179</strain>
        <tissue evidence="4">Whole animal</tissue>
    </source>
</reference>
<comment type="similarity">
    <text evidence="1">Belongs to the synembryn family.</text>
</comment>
<name>A0AA39LKT8_9BILA</name>
<keyword evidence="3" id="KW-0143">Chaperone</keyword>
<evidence type="ECO:0000256" key="1">
    <source>
        <dbReference type="ARBA" id="ARBA00009049"/>
    </source>
</evidence>
<dbReference type="Pfam" id="PF10165">
    <property type="entry name" value="Ric8"/>
    <property type="match status" value="1"/>
</dbReference>
<sequence length="692" mass="78003">MSLTAEIVANWSNLLNSKNEDGFVAESSSLIREMEDTLEFPSANDVVKKAYADFLLQNLENVSEAARCNIISLLRILCRDDTGLTHLLTEPVCRMVMAAAFPPSRSPQVKALFEAEKCIINSLFHSVLARDIFADSFSGYLLDRIEFISQRYMEGQFSELAQHRFNYLLLLSEDLLIQFFFYDLRLCFKMTSGHNEILSVWSKDQSVLRIFCTLFQHTSNKAKNEEDDNTISSNVLLIMCNLMGSEEFDFATELAHQCSHLFKHALRCHNIPISTKNKIINILLARSIDDFDEHVKQMAPRLDEMELSKIGADYVFDGYDITIPKALLESIEDSLDNEPGSHLAIIFMAVLRYICEASDGARRYCRLQILPVLETEDVEQEEKTLRSKIAQILEGSDLCSRMATELVFTLCQFSPDRLMDYWAKEGLDHSAGLYANRGLLGSLNSRMRNESDSEDSETDDYRQVEDQVNPATGWENMSEKQREFETMKLLDTISRMMDTGVTMGEDGCPRAAEHISGLLNEYEPTENSDTALNNNDVHVHIEWVPILSRRNASDLMKDAFQEVIEDDEDEAPRKIHRIGDMLSKSYDTIERDIEEGKDRLDSLAINKSADTSAPLGSSHSKAIGSYGDDERLVLERLLQRLEEAVGYGSVGFEAEEIAHADRLGDAGGDVLEGVGHLATHEVLVASVEPEGT</sequence>
<dbReference type="GO" id="GO:0007186">
    <property type="term" value="P:G protein-coupled receptor signaling pathway"/>
    <property type="evidence" value="ECO:0007669"/>
    <property type="project" value="TreeGrafter"/>
</dbReference>
<protein>
    <submittedName>
        <fullName evidence="4">Uncharacterized protein</fullName>
    </submittedName>
</protein>
<dbReference type="InterPro" id="IPR019318">
    <property type="entry name" value="Gua_nucleotide_exch_fac_Ric8"/>
</dbReference>
<organism evidence="4 5">
    <name type="scientific">Steinernema hermaphroditum</name>
    <dbReference type="NCBI Taxonomy" id="289476"/>
    <lineage>
        <taxon>Eukaryota</taxon>
        <taxon>Metazoa</taxon>
        <taxon>Ecdysozoa</taxon>
        <taxon>Nematoda</taxon>
        <taxon>Chromadorea</taxon>
        <taxon>Rhabditida</taxon>
        <taxon>Tylenchina</taxon>
        <taxon>Panagrolaimomorpha</taxon>
        <taxon>Strongyloidoidea</taxon>
        <taxon>Steinernematidae</taxon>
        <taxon>Steinernema</taxon>
    </lineage>
</organism>
<dbReference type="InterPro" id="IPR016024">
    <property type="entry name" value="ARM-type_fold"/>
</dbReference>
<dbReference type="PANTHER" id="PTHR12425:SF5">
    <property type="entry name" value="SYNEMBRYN"/>
    <property type="match status" value="1"/>
</dbReference>
<dbReference type="SUPFAM" id="SSF48371">
    <property type="entry name" value="ARM repeat"/>
    <property type="match status" value="1"/>
</dbReference>
<dbReference type="GO" id="GO:0001965">
    <property type="term" value="F:G-protein alpha-subunit binding"/>
    <property type="evidence" value="ECO:0007669"/>
    <property type="project" value="TreeGrafter"/>
</dbReference>
<dbReference type="GO" id="GO:0005085">
    <property type="term" value="F:guanyl-nucleotide exchange factor activity"/>
    <property type="evidence" value="ECO:0007669"/>
    <property type="project" value="UniProtKB-KW"/>
</dbReference>
<dbReference type="EMBL" id="JAUCMV010000004">
    <property type="protein sequence ID" value="KAK0400744.1"/>
    <property type="molecule type" value="Genomic_DNA"/>
</dbReference>
<accession>A0AA39LKT8</accession>
<evidence type="ECO:0000313" key="4">
    <source>
        <dbReference type="EMBL" id="KAK0400744.1"/>
    </source>
</evidence>
<comment type="caution">
    <text evidence="4">The sequence shown here is derived from an EMBL/GenBank/DDBJ whole genome shotgun (WGS) entry which is preliminary data.</text>
</comment>
<dbReference type="Proteomes" id="UP001175271">
    <property type="component" value="Unassembled WGS sequence"/>
</dbReference>
<dbReference type="AlphaFoldDB" id="A0AA39LKT8"/>
<gene>
    <name evidence="4" type="ORF">QR680_015432</name>
</gene>
<dbReference type="PANTHER" id="PTHR12425">
    <property type="entry name" value="SYNEMBRYN"/>
    <property type="match status" value="1"/>
</dbReference>
<keyword evidence="5" id="KW-1185">Reference proteome</keyword>
<proteinExistence type="inferred from homology"/>
<evidence type="ECO:0000256" key="2">
    <source>
        <dbReference type="ARBA" id="ARBA00022658"/>
    </source>
</evidence>
<evidence type="ECO:0000256" key="3">
    <source>
        <dbReference type="ARBA" id="ARBA00023186"/>
    </source>
</evidence>
<dbReference type="GO" id="GO:0005737">
    <property type="term" value="C:cytoplasm"/>
    <property type="evidence" value="ECO:0007669"/>
    <property type="project" value="TreeGrafter"/>
</dbReference>
<keyword evidence="2" id="KW-0344">Guanine-nucleotide releasing factor</keyword>
<evidence type="ECO:0000313" key="5">
    <source>
        <dbReference type="Proteomes" id="UP001175271"/>
    </source>
</evidence>